<reference evidence="2" key="1">
    <citation type="submission" date="2016-10" db="EMBL/GenBank/DDBJ databases">
        <authorList>
            <person name="Varghese N."/>
            <person name="Submissions S."/>
        </authorList>
    </citation>
    <scope>NUCLEOTIDE SEQUENCE [LARGE SCALE GENOMIC DNA]</scope>
    <source>
        <strain evidence="2">DSM 24499</strain>
    </source>
</reference>
<name>A0A1I1F175_9FLAO</name>
<protein>
    <recommendedName>
        <fullName evidence="3">TonB protein C-terminal</fullName>
    </recommendedName>
</protein>
<keyword evidence="2" id="KW-1185">Reference proteome</keyword>
<gene>
    <name evidence="1" type="ORF">SAMN04487907_1011132</name>
</gene>
<evidence type="ECO:0000313" key="1">
    <source>
        <dbReference type="EMBL" id="SFB90913.1"/>
    </source>
</evidence>
<dbReference type="Proteomes" id="UP000199438">
    <property type="component" value="Unassembled WGS sequence"/>
</dbReference>
<organism evidence="1 2">
    <name type="scientific">Zunongwangia mangrovi</name>
    <dbReference type="NCBI Taxonomy" id="1334022"/>
    <lineage>
        <taxon>Bacteria</taxon>
        <taxon>Pseudomonadati</taxon>
        <taxon>Bacteroidota</taxon>
        <taxon>Flavobacteriia</taxon>
        <taxon>Flavobacteriales</taxon>
        <taxon>Flavobacteriaceae</taxon>
        <taxon>Zunongwangia</taxon>
    </lineage>
</organism>
<dbReference type="EMBL" id="FOKV01000001">
    <property type="protein sequence ID" value="SFB90913.1"/>
    <property type="molecule type" value="Genomic_DNA"/>
</dbReference>
<proteinExistence type="predicted"/>
<accession>A0A1I1F175</accession>
<dbReference type="RefSeq" id="WP_092540356.1">
    <property type="nucleotide sequence ID" value="NZ_FOKV01000001.1"/>
</dbReference>
<sequence>MKITAILFLFFFQISTVSSQKMISWQELDNKPIIDSCKSKTEDCTLKKIKVHIQQNFNTNILSDTIAKLPISAKIIIDSFGVVKWSRSLTDNKEISSEIENLIMTLPKFTAGIKNGHPVNTILDFKMDLNNFKKFPSALSTKDYDVPPLPKKCKTTETPKKCISEYFANYILPRVNTSLLKEESFSASLSFVISENGEINIAKCVGKDDKLNRNIENIITKINDFIPAQKDGKNVAVTYHMPFFGYTN</sequence>
<dbReference type="STRING" id="1334022.SAMN04487907_1011132"/>
<dbReference type="AlphaFoldDB" id="A0A1I1F175"/>
<evidence type="ECO:0000313" key="2">
    <source>
        <dbReference type="Proteomes" id="UP000199438"/>
    </source>
</evidence>
<evidence type="ECO:0008006" key="3">
    <source>
        <dbReference type="Google" id="ProtNLM"/>
    </source>
</evidence>
<dbReference type="OrthoDB" id="1522859at2"/>